<dbReference type="Pfam" id="PF11329">
    <property type="entry name" value="DUF3131"/>
    <property type="match status" value="1"/>
</dbReference>
<dbReference type="RefSeq" id="WP_163702024.1">
    <property type="nucleotide sequence ID" value="NZ_QXHD01000004.1"/>
</dbReference>
<evidence type="ECO:0000313" key="3">
    <source>
        <dbReference type="Proteomes" id="UP000481033"/>
    </source>
</evidence>
<evidence type="ECO:0000313" key="2">
    <source>
        <dbReference type="EMBL" id="NEZ59080.1"/>
    </source>
</evidence>
<dbReference type="Proteomes" id="UP000481033">
    <property type="component" value="Unassembled WGS sequence"/>
</dbReference>
<gene>
    <name evidence="2" type="ORF">DXZ20_26240</name>
</gene>
<comment type="caution">
    <text evidence="2">The sequence shown here is derived from an EMBL/GenBank/DDBJ whole genome shotgun (WGS) entry which is preliminary data.</text>
</comment>
<organism evidence="2 3">
    <name type="scientific">Adonisia turfae CCMR0081</name>
    <dbReference type="NCBI Taxonomy" id="2292702"/>
    <lineage>
        <taxon>Bacteria</taxon>
        <taxon>Bacillati</taxon>
        <taxon>Cyanobacteriota</taxon>
        <taxon>Adonisia</taxon>
        <taxon>Adonisia turfae</taxon>
    </lineage>
</organism>
<dbReference type="InterPro" id="IPR021478">
    <property type="entry name" value="DUF3131"/>
</dbReference>
<dbReference type="EMBL" id="QXHD01000004">
    <property type="protein sequence ID" value="NEZ59080.1"/>
    <property type="molecule type" value="Genomic_DNA"/>
</dbReference>
<keyword evidence="3" id="KW-1185">Reference proteome</keyword>
<evidence type="ECO:0000259" key="1">
    <source>
        <dbReference type="Pfam" id="PF11329"/>
    </source>
</evidence>
<dbReference type="AlphaFoldDB" id="A0A6M0RT86"/>
<reference evidence="2 3" key="1">
    <citation type="journal article" date="2020" name="Microb. Ecol.">
        <title>Ecogenomics of the Marine Benthic Filamentous Cyanobacterium Adonisia.</title>
        <authorList>
            <person name="Walter J.M."/>
            <person name="Coutinho F.H."/>
            <person name="Leomil L."/>
            <person name="Hargreaves P.I."/>
            <person name="Campeao M.E."/>
            <person name="Vieira V.V."/>
            <person name="Silva B.S."/>
            <person name="Fistarol G.O."/>
            <person name="Salomon P.S."/>
            <person name="Sawabe T."/>
            <person name="Mino S."/>
            <person name="Hosokawa M."/>
            <person name="Miyashita H."/>
            <person name="Maruyama F."/>
            <person name="van Verk M.C."/>
            <person name="Dutilh B.E."/>
            <person name="Thompson C.C."/>
            <person name="Thompson F.L."/>
        </authorList>
    </citation>
    <scope>NUCLEOTIDE SEQUENCE [LARGE SCALE GENOMIC DNA]</scope>
    <source>
        <strain evidence="2 3">CCMR0081</strain>
    </source>
</reference>
<sequence>MGSLTACTSGTIEIEGSKSDSQAATTDATFNNLCGQLTTPLTEQEKEYAATAWQYFVNNRQPETGFINSANQFPSGTLWDQGNYLMALNAVRWMRLIDQGEFDLQLNQFLTSLGELPLVEGALPNKVYNSATGEMVDYGNNPTKKGLGWSALDIGRFLTALHIIRTCHPQYENWISGLMSGWQLPRSIENGQLYGAVFKSNGKLLPVQEGRLGYEEYAARGYELWGFEAPKALETEPMKLVEVSGVKIPVDQRNFDETNANNYVVSESYILEAIEFGWDETLTEYADTILTAQENRYKETGYLTAVSEDNIDQAPYFLYSTLYANGTPWAVITEENEPYPELRTLSTKAAFGWYYLFPKKPYTLKLIKAVKELQDPDGGGFYAGLYEESDEINTILTGNTNGLILEILYYKALGNKAILDVIKD</sequence>
<proteinExistence type="predicted"/>
<protein>
    <submittedName>
        <fullName evidence="2">DUF3131 domain-containing protein</fullName>
    </submittedName>
</protein>
<feature type="domain" description="DUF3131" evidence="1">
    <location>
        <begin position="47"/>
        <end position="413"/>
    </location>
</feature>
<dbReference type="Gene3D" id="1.50.10.140">
    <property type="match status" value="1"/>
</dbReference>
<accession>A0A6M0RT86</accession>
<name>A0A6M0RT86_9CYAN</name>